<dbReference type="InterPro" id="IPR036249">
    <property type="entry name" value="Thioredoxin-like_sf"/>
</dbReference>
<dbReference type="KEGG" id="yma:DA391_04575"/>
<dbReference type="InterPro" id="IPR001853">
    <property type="entry name" value="DSBA-like_thioredoxin_dom"/>
</dbReference>
<gene>
    <name evidence="2" type="ORF">DA391_04575</name>
    <name evidence="3" type="ORF">HB980_16870</name>
</gene>
<proteinExistence type="predicted"/>
<accession>A0A2R4NLN2</accession>
<dbReference type="PANTHER" id="PTHR13887">
    <property type="entry name" value="GLUTATHIONE S-TRANSFERASE KAPPA"/>
    <property type="match status" value="1"/>
</dbReference>
<evidence type="ECO:0000259" key="1">
    <source>
        <dbReference type="Pfam" id="PF01323"/>
    </source>
</evidence>
<dbReference type="EMBL" id="JAASAN010000008">
    <property type="protein sequence ID" value="NIL28211.1"/>
    <property type="molecule type" value="Genomic_DNA"/>
</dbReference>
<organism evidence="3 5">
    <name type="scientific">Yersinia massiliensis</name>
    <dbReference type="NCBI Taxonomy" id="419257"/>
    <lineage>
        <taxon>Bacteria</taxon>
        <taxon>Pseudomonadati</taxon>
        <taxon>Pseudomonadota</taxon>
        <taxon>Gammaproteobacteria</taxon>
        <taxon>Enterobacterales</taxon>
        <taxon>Yersiniaceae</taxon>
        <taxon>Yersinia</taxon>
    </lineage>
</organism>
<reference evidence="4" key="1">
    <citation type="journal article" date="2018" name="Genome Announc.">
        <title>First complete genome sequence of Yersinia massiliensis.</title>
        <authorList>
            <person name="Thomas M.C."/>
            <person name="Arling V."/>
            <person name="Goji N."/>
            <person name="Janzen T.W."/>
            <person name="Duceppe M.-O."/>
            <person name="Mathews A."/>
            <person name="Carrillo C."/>
            <person name="Amoako K."/>
        </authorList>
    </citation>
    <scope>NUCLEOTIDE SEQUENCE [LARGE SCALE GENOMIC DNA]</scope>
    <source>
        <strain evidence="4">GTA</strain>
    </source>
</reference>
<dbReference type="Proteomes" id="UP000240908">
    <property type="component" value="Chromosome"/>
</dbReference>
<dbReference type="Pfam" id="PF01323">
    <property type="entry name" value="DSBA"/>
    <property type="match status" value="1"/>
</dbReference>
<keyword evidence="4" id="KW-1185">Reference proteome</keyword>
<dbReference type="AlphaFoldDB" id="A0A2R4NLN2"/>
<dbReference type="CDD" id="cd03025">
    <property type="entry name" value="DsbA_FrnE_like"/>
    <property type="match status" value="1"/>
</dbReference>
<reference evidence="3" key="2">
    <citation type="submission" date="2020-03" db="EMBL/GenBank/DDBJ databases">
        <authorList>
            <person name="Kislichkina A."/>
            <person name="Dentovskaya S."/>
            <person name="Shaikhutdinov R."/>
            <person name="Ivanov S."/>
            <person name="Sizova A."/>
            <person name="Solomentsev V."/>
            <person name="Bogun A."/>
        </authorList>
    </citation>
    <scope>NUCLEOTIDE SEQUENCE</scope>
    <source>
        <strain evidence="3">SCPM-O-B-8025</strain>
    </source>
</reference>
<dbReference type="EMBL" id="CP028487">
    <property type="protein sequence ID" value="AVX36996.1"/>
    <property type="molecule type" value="Genomic_DNA"/>
</dbReference>
<dbReference type="RefSeq" id="WP_050082242.1">
    <property type="nucleotide sequence ID" value="NZ_CP028487.1"/>
</dbReference>
<dbReference type="SUPFAM" id="SSF52833">
    <property type="entry name" value="Thioredoxin-like"/>
    <property type="match status" value="1"/>
</dbReference>
<evidence type="ECO:0000313" key="5">
    <source>
        <dbReference type="Proteomes" id="UP000698240"/>
    </source>
</evidence>
<dbReference type="Gene3D" id="3.40.30.10">
    <property type="entry name" value="Glutaredoxin"/>
    <property type="match status" value="1"/>
</dbReference>
<dbReference type="GO" id="GO:0016491">
    <property type="term" value="F:oxidoreductase activity"/>
    <property type="evidence" value="ECO:0007669"/>
    <property type="project" value="InterPro"/>
</dbReference>
<evidence type="ECO:0000313" key="2">
    <source>
        <dbReference type="EMBL" id="AVX36996.1"/>
    </source>
</evidence>
<feature type="domain" description="DSBA-like thioredoxin" evidence="1">
    <location>
        <begin position="10"/>
        <end position="185"/>
    </location>
</feature>
<dbReference type="PANTHER" id="PTHR13887:SF51">
    <property type="entry name" value="DSBA FAMILY PROTEIN"/>
    <property type="match status" value="1"/>
</dbReference>
<evidence type="ECO:0000313" key="3">
    <source>
        <dbReference type="EMBL" id="NIL28211.1"/>
    </source>
</evidence>
<evidence type="ECO:0000313" key="4">
    <source>
        <dbReference type="Proteomes" id="UP000240908"/>
    </source>
</evidence>
<protein>
    <submittedName>
        <fullName evidence="3">DsbA family protein</fullName>
    </submittedName>
</protein>
<dbReference type="Proteomes" id="UP000698240">
    <property type="component" value="Unassembled WGS sequence"/>
</dbReference>
<name>A0A2R4NLN2_9GAMM</name>
<sequence length="214" mass="23613">MASTKLHYIFDPLCGWCYGAAPLVQAAQDIPNLALVLHAGGMMSGLNRRQIDNQWRDYVMPHDQRIAALTGQTFGDAYYNDLLNDTSAVMDSTPPITAILAAESLGGRGADMLHRIQQGHYVEGRHISDASVLAELATDIGLNSDEFIHAFNATQEISIQHINKSRIFLEKMRGHGFPTFVLQDNQGKLTVLPASEYYGDPSAWSKMLKKSIAH</sequence>